<comment type="function">
    <text evidence="1 14">Catalyzes the ferredoxin-dependent oxidative decarboxylation of arylpyruvates.</text>
</comment>
<dbReference type="InterPro" id="IPR009014">
    <property type="entry name" value="Transketo_C/PFOR_II"/>
</dbReference>
<organism evidence="17 18">
    <name type="scientific">Geoglobus acetivorans</name>
    <dbReference type="NCBI Taxonomy" id="565033"/>
    <lineage>
        <taxon>Archaea</taxon>
        <taxon>Methanobacteriati</taxon>
        <taxon>Methanobacteriota</taxon>
        <taxon>Archaeoglobi</taxon>
        <taxon>Archaeoglobales</taxon>
        <taxon>Archaeoglobaceae</taxon>
        <taxon>Geoglobus</taxon>
    </lineage>
</organism>
<dbReference type="GO" id="GO:0006082">
    <property type="term" value="P:organic acid metabolic process"/>
    <property type="evidence" value="ECO:0007669"/>
    <property type="project" value="UniProtKB-ARBA"/>
</dbReference>
<evidence type="ECO:0000256" key="4">
    <source>
        <dbReference type="ARBA" id="ARBA00017710"/>
    </source>
</evidence>
<evidence type="ECO:0000256" key="2">
    <source>
        <dbReference type="ARBA" id="ARBA00011238"/>
    </source>
</evidence>
<dbReference type="PROSITE" id="PS00198">
    <property type="entry name" value="4FE4S_FER_1"/>
    <property type="match status" value="1"/>
</dbReference>
<feature type="binding site" evidence="15">
    <location>
        <position position="607"/>
    </location>
    <ligand>
        <name>[4Fe-4S] cluster</name>
        <dbReference type="ChEBI" id="CHEBI:49883"/>
        <label>2</label>
    </ligand>
</feature>
<evidence type="ECO:0000256" key="7">
    <source>
        <dbReference type="ARBA" id="ARBA00022723"/>
    </source>
</evidence>
<dbReference type="KEGG" id="gac:GACE_0141"/>
<comment type="catalytic activity">
    <reaction evidence="13 14">
        <text>indole-3-pyruvate + 2 oxidized [2Fe-2S]-[ferredoxin] + CoA = (indol-3-yl)acetyl-CoA + 2 reduced [2Fe-2S]-[ferredoxin] + CO2 + H(+)</text>
        <dbReference type="Rhea" id="RHEA:12645"/>
        <dbReference type="Rhea" id="RHEA-COMP:10000"/>
        <dbReference type="Rhea" id="RHEA-COMP:10001"/>
        <dbReference type="ChEBI" id="CHEBI:15378"/>
        <dbReference type="ChEBI" id="CHEBI:16526"/>
        <dbReference type="ChEBI" id="CHEBI:17640"/>
        <dbReference type="ChEBI" id="CHEBI:33737"/>
        <dbReference type="ChEBI" id="CHEBI:33738"/>
        <dbReference type="ChEBI" id="CHEBI:57271"/>
        <dbReference type="ChEBI" id="CHEBI:57287"/>
        <dbReference type="EC" id="1.2.7.8"/>
    </reaction>
</comment>
<dbReference type="PROSITE" id="PS51379">
    <property type="entry name" value="4FE4S_FER_2"/>
    <property type="match status" value="1"/>
</dbReference>
<evidence type="ECO:0000256" key="9">
    <source>
        <dbReference type="ARBA" id="ARBA00023002"/>
    </source>
</evidence>
<keyword evidence="5 14" id="KW-0813">Transport</keyword>
<dbReference type="SUPFAM" id="SSF54862">
    <property type="entry name" value="4Fe-4S ferredoxins"/>
    <property type="match status" value="1"/>
</dbReference>
<keyword evidence="17" id="KW-0670">Pyruvate</keyword>
<feature type="binding site" evidence="15">
    <location>
        <position position="614"/>
    </location>
    <ligand>
        <name>[4Fe-4S] cluster</name>
        <dbReference type="ChEBI" id="CHEBI:49883"/>
        <label>1</label>
    </ligand>
</feature>
<dbReference type="Pfam" id="PF01855">
    <property type="entry name" value="POR_N"/>
    <property type="match status" value="1"/>
</dbReference>
<dbReference type="FunFam" id="3.40.50.970:FF:000039">
    <property type="entry name" value="Indolepyruvate oxidoreductase subunit IorA"/>
    <property type="match status" value="1"/>
</dbReference>
<comment type="cofactor">
    <cofactor evidence="14 15">
        <name>[4Fe-4S] cluster</name>
        <dbReference type="ChEBI" id="CHEBI:49883"/>
    </cofactor>
    <text evidence="14 15">Binds 2 [4Fe-4S] clusters. In this family the first cluster has a non-standard and varying [4Fe-4S] binding motif CX(2)CX(2)CX(4-5)CP.</text>
</comment>
<keyword evidence="7 14" id="KW-0479">Metal-binding</keyword>
<keyword evidence="11 14" id="KW-0411">Iron-sulfur</keyword>
<dbReference type="AlphaFoldDB" id="A0A0A7GBG3"/>
<dbReference type="CDD" id="cd02008">
    <property type="entry name" value="TPP_IOR_alpha"/>
    <property type="match status" value="1"/>
</dbReference>
<feature type="binding site" evidence="15">
    <location>
        <position position="581"/>
    </location>
    <ligand>
        <name>[4Fe-4S] cluster</name>
        <dbReference type="ChEBI" id="CHEBI:49883"/>
        <label>1</label>
    </ligand>
</feature>
<dbReference type="STRING" id="565033.GACE_0141"/>
<feature type="binding site" evidence="15">
    <location>
        <position position="578"/>
    </location>
    <ligand>
        <name>[4Fe-4S] cluster</name>
        <dbReference type="ChEBI" id="CHEBI:49883"/>
        <label>1</label>
    </ligand>
</feature>
<dbReference type="GO" id="GO:0043805">
    <property type="term" value="F:indolepyruvate ferredoxin oxidoreductase activity"/>
    <property type="evidence" value="ECO:0007669"/>
    <property type="project" value="UniProtKB-UniRule"/>
</dbReference>
<keyword evidence="6 14" id="KW-0004">4Fe-4S</keyword>
<evidence type="ECO:0000256" key="8">
    <source>
        <dbReference type="ARBA" id="ARBA00022982"/>
    </source>
</evidence>
<evidence type="ECO:0000256" key="15">
    <source>
        <dbReference type="PIRSR" id="PIRSR006439-50"/>
    </source>
</evidence>
<dbReference type="InterPro" id="IPR002880">
    <property type="entry name" value="Pyrv_Fd/Flavodoxin_OxRdtase_N"/>
</dbReference>
<evidence type="ECO:0000256" key="6">
    <source>
        <dbReference type="ARBA" id="ARBA00022485"/>
    </source>
</evidence>
<dbReference type="SUPFAM" id="SSF52518">
    <property type="entry name" value="Thiamin diphosphate-binding fold (THDP-binding)"/>
    <property type="match status" value="2"/>
</dbReference>
<dbReference type="NCBIfam" id="TIGR03336">
    <property type="entry name" value="IOR_alpha"/>
    <property type="match status" value="1"/>
</dbReference>
<evidence type="ECO:0000256" key="10">
    <source>
        <dbReference type="ARBA" id="ARBA00023004"/>
    </source>
</evidence>
<feature type="domain" description="4Fe-4S ferredoxin-type" evidence="16">
    <location>
        <begin position="595"/>
        <end position="623"/>
    </location>
</feature>
<keyword evidence="8 14" id="KW-0249">Electron transport</keyword>
<dbReference type="HOGENOM" id="CLU_017727_0_0_2"/>
<dbReference type="PANTHER" id="PTHR43710">
    <property type="entry name" value="2-HYDROXYACYL-COA LYASE"/>
    <property type="match status" value="1"/>
</dbReference>
<evidence type="ECO:0000313" key="18">
    <source>
        <dbReference type="Proteomes" id="UP000030624"/>
    </source>
</evidence>
<dbReference type="EC" id="1.2.7.8" evidence="3 14"/>
<accession>A0A0A7GBG3</accession>
<gene>
    <name evidence="17" type="ORF">GACE_0141</name>
</gene>
<evidence type="ECO:0000256" key="1">
    <source>
        <dbReference type="ARBA" id="ARBA00002995"/>
    </source>
</evidence>
<dbReference type="Gene3D" id="3.30.70.20">
    <property type="match status" value="1"/>
</dbReference>
<evidence type="ECO:0000256" key="14">
    <source>
        <dbReference type="PIRNR" id="PIRNR006439"/>
    </source>
</evidence>
<evidence type="ECO:0000256" key="3">
    <source>
        <dbReference type="ARBA" id="ARBA00012812"/>
    </source>
</evidence>
<evidence type="ECO:0000256" key="12">
    <source>
        <dbReference type="ARBA" id="ARBA00030514"/>
    </source>
</evidence>
<keyword evidence="9 14" id="KW-0560">Oxidoreductase</keyword>
<dbReference type="Gene3D" id="3.40.50.920">
    <property type="match status" value="1"/>
</dbReference>
<proteinExistence type="predicted"/>
<dbReference type="eggNOG" id="arCOG01609">
    <property type="taxonomic scope" value="Archaea"/>
</dbReference>
<name>A0A0A7GBG3_GEOAI</name>
<comment type="subunit">
    <text evidence="2 14">Heterodimer of the IorA and IorB subunits.</text>
</comment>
<dbReference type="EMBL" id="CP009552">
    <property type="protein sequence ID" value="AIY89198.1"/>
    <property type="molecule type" value="Genomic_DNA"/>
</dbReference>
<reference evidence="17 18" key="1">
    <citation type="journal article" date="2015" name="Appl. Environ. Microbiol.">
        <title>The Geoglobus acetivorans genome: Fe(III) reduction, acetate utilization, autotrophic growth, and degradation of aromatic compounds in a hyperthermophilic archaeon.</title>
        <authorList>
            <person name="Mardanov A.V."/>
            <person name="Slododkina G.B."/>
            <person name="Slobodkin A.I."/>
            <person name="Beletsky A.V."/>
            <person name="Gavrilov S.N."/>
            <person name="Kublanov I.V."/>
            <person name="Bonch-Osmolovskaya E.A."/>
            <person name="Skryabin K.G."/>
            <person name="Ravin N.V."/>
        </authorList>
    </citation>
    <scope>NUCLEOTIDE SEQUENCE [LARGE SCALE GENOMIC DNA]</scope>
    <source>
        <strain evidence="17 18">SBH6</strain>
    </source>
</reference>
<dbReference type="Pfam" id="PF00037">
    <property type="entry name" value="Fer4"/>
    <property type="match status" value="1"/>
</dbReference>
<dbReference type="GO" id="GO:0044272">
    <property type="term" value="P:sulfur compound biosynthetic process"/>
    <property type="evidence" value="ECO:0007669"/>
    <property type="project" value="UniProtKB-ARBA"/>
</dbReference>
<dbReference type="SUPFAM" id="SSF52922">
    <property type="entry name" value="TK C-terminal domain-like"/>
    <property type="match status" value="1"/>
</dbReference>
<feature type="binding site" evidence="15">
    <location>
        <position position="604"/>
    </location>
    <ligand>
        <name>[4Fe-4S] cluster</name>
        <dbReference type="ChEBI" id="CHEBI:49883"/>
        <label>2</label>
    </ligand>
</feature>
<feature type="binding site" evidence="15">
    <location>
        <position position="587"/>
    </location>
    <ligand>
        <name>[4Fe-4S] cluster</name>
        <dbReference type="ChEBI" id="CHEBI:49883"/>
        <label>2</label>
    </ligand>
</feature>
<dbReference type="InterPro" id="IPR045025">
    <property type="entry name" value="HACL1-like"/>
</dbReference>
<evidence type="ECO:0000256" key="5">
    <source>
        <dbReference type="ARBA" id="ARBA00022448"/>
    </source>
</evidence>
<evidence type="ECO:0000256" key="11">
    <source>
        <dbReference type="ARBA" id="ARBA00023014"/>
    </source>
</evidence>
<sequence>MLKDVILDAPGKKVFLLGNEAIARGAIEAGIDVFSAYPGTPSSEITDTLNAACSHLKDRMEYRMEYAVNEKVAFEVAIGVSLAGKRGMTAMKHVGLNVAADPLFSFAYVGARGAFVCVSADDPSMHSSQNEQDNRWYGIAAKVPVVEPSSVNEAKEITKNAFELSENFSLPFILRSYTRLSHSSGVVELGEIPYKKIEKVEWERHPETDVVLPAHARRLKPRLQEKLKKLEDYFNGWDYNWVDEGDGRKGLIACGMSYNYAVEAMENLGVEMPVLKLSSMNPLPGKLITDFLSNLDEVLVVEEVDPVVEMQVRVMAAEFGVRVHGKMDGYLPENYEYNVSIVQKGIARLAGKDFDYSSYLTTAAELVKIAPPRPPVLCPGCPHTAVFYAIRNVVNEIGRTALPSDIGCYTLGINKPLEGVDITICMGASAGSSNGLSYVLSNPVIATIGDSTFFHTGIPPLINAVYNGNKFVLVVLDNSTTGMTGHQPHPGVDVRGCGEKADSIRIEDVCRALGVKFVEVVHSYNLRAVEDSLKRALSHDGVAVIIAKQPCAILWTRERRRKGIKIRSLEITDDCRECMKCVNEFTCPAIYIQEGKPEIDPALCVGCGVCASVCPHRAIRAAR</sequence>
<dbReference type="InterPro" id="IPR017721">
    <property type="entry name" value="IorA"/>
</dbReference>
<dbReference type="InterPro" id="IPR017896">
    <property type="entry name" value="4Fe4S_Fe-S-bd"/>
</dbReference>
<dbReference type="GeneID" id="24796742"/>
<dbReference type="Proteomes" id="UP000030624">
    <property type="component" value="Chromosome"/>
</dbReference>
<dbReference type="Pfam" id="PF02775">
    <property type="entry name" value="TPP_enzyme_C"/>
    <property type="match status" value="1"/>
</dbReference>
<dbReference type="Gene3D" id="3.40.50.970">
    <property type="match status" value="2"/>
</dbReference>
<dbReference type="RefSeq" id="WP_048090343.1">
    <property type="nucleotide sequence ID" value="NZ_CP009552.1"/>
</dbReference>
<evidence type="ECO:0000259" key="16">
    <source>
        <dbReference type="PROSITE" id="PS51379"/>
    </source>
</evidence>
<dbReference type="PIRSF" id="PIRSF006439">
    <property type="entry name" value="Indolepyruvate_ferr_oxidored"/>
    <property type="match status" value="1"/>
</dbReference>
<evidence type="ECO:0000256" key="13">
    <source>
        <dbReference type="ARBA" id="ARBA00048332"/>
    </source>
</evidence>
<dbReference type="GO" id="GO:0051539">
    <property type="term" value="F:4 iron, 4 sulfur cluster binding"/>
    <property type="evidence" value="ECO:0007669"/>
    <property type="project" value="UniProtKB-UniRule"/>
</dbReference>
<dbReference type="InterPro" id="IPR011766">
    <property type="entry name" value="TPP_enzyme_TPP-bd"/>
</dbReference>
<feature type="binding site" evidence="15">
    <location>
        <position position="575"/>
    </location>
    <ligand>
        <name>[4Fe-4S] cluster</name>
        <dbReference type="ChEBI" id="CHEBI:49883"/>
        <label>1</label>
    </ligand>
</feature>
<evidence type="ECO:0000313" key="17">
    <source>
        <dbReference type="EMBL" id="AIY89198.1"/>
    </source>
</evidence>
<dbReference type="InterPro" id="IPR017900">
    <property type="entry name" value="4Fe4S_Fe_S_CS"/>
</dbReference>
<keyword evidence="10 14" id="KW-0408">Iron</keyword>
<dbReference type="GO" id="GO:0030976">
    <property type="term" value="F:thiamine pyrophosphate binding"/>
    <property type="evidence" value="ECO:0007669"/>
    <property type="project" value="InterPro"/>
</dbReference>
<dbReference type="CDD" id="cd07034">
    <property type="entry name" value="TPP_PYR_PFOR_IOR-alpha_like"/>
    <property type="match status" value="1"/>
</dbReference>
<dbReference type="GO" id="GO:0046872">
    <property type="term" value="F:metal ion binding"/>
    <property type="evidence" value="ECO:0007669"/>
    <property type="project" value="UniProtKB-UniRule"/>
</dbReference>
<protein>
    <recommendedName>
        <fullName evidence="4 14">Indolepyruvate oxidoreductase subunit IorA</fullName>
        <shortName evidence="14">IOR</shortName>
        <ecNumber evidence="3 14">1.2.7.8</ecNumber>
    </recommendedName>
    <alternativeName>
        <fullName evidence="12 14">Indolepyruvate ferredoxin oxidoreductase subunit alpha</fullName>
    </alternativeName>
</protein>
<feature type="binding site" evidence="15">
    <location>
        <position position="610"/>
    </location>
    <ligand>
        <name>[4Fe-4S] cluster</name>
        <dbReference type="ChEBI" id="CHEBI:49883"/>
        <label>2</label>
    </ligand>
</feature>
<dbReference type="PANTHER" id="PTHR43710:SF7">
    <property type="entry name" value="INDOLEPYRUVATE OXIDOREDUCTASE SUBUNIT IORA"/>
    <property type="match status" value="1"/>
</dbReference>
<dbReference type="InterPro" id="IPR029061">
    <property type="entry name" value="THDP-binding"/>
</dbReference>